<name>A0ABT5BDY5_9BACT</name>
<accession>A0ABT5BDY5</accession>
<organism evidence="2 3">
    <name type="scientific">Nannocystis radixulma</name>
    <dbReference type="NCBI Taxonomy" id="2995305"/>
    <lineage>
        <taxon>Bacteria</taxon>
        <taxon>Pseudomonadati</taxon>
        <taxon>Myxococcota</taxon>
        <taxon>Polyangia</taxon>
        <taxon>Nannocystales</taxon>
        <taxon>Nannocystaceae</taxon>
        <taxon>Nannocystis</taxon>
    </lineage>
</organism>
<comment type="caution">
    <text evidence="2">The sequence shown here is derived from an EMBL/GenBank/DDBJ whole genome shotgun (WGS) entry which is preliminary data.</text>
</comment>
<protein>
    <submittedName>
        <fullName evidence="2">Uncharacterized protein</fullName>
    </submittedName>
</protein>
<dbReference type="Proteomes" id="UP001217838">
    <property type="component" value="Unassembled WGS sequence"/>
</dbReference>
<evidence type="ECO:0000313" key="2">
    <source>
        <dbReference type="EMBL" id="MDC0672341.1"/>
    </source>
</evidence>
<evidence type="ECO:0000313" key="3">
    <source>
        <dbReference type="Proteomes" id="UP001217838"/>
    </source>
</evidence>
<gene>
    <name evidence="2" type="ORF">POL58_31625</name>
</gene>
<keyword evidence="3" id="KW-1185">Reference proteome</keyword>
<proteinExistence type="predicted"/>
<dbReference type="RefSeq" id="WP_272003875.1">
    <property type="nucleotide sequence ID" value="NZ_JAQNDN010000019.1"/>
</dbReference>
<evidence type="ECO:0000256" key="1">
    <source>
        <dbReference type="SAM" id="MobiDB-lite"/>
    </source>
</evidence>
<feature type="region of interest" description="Disordered" evidence="1">
    <location>
        <begin position="1"/>
        <end position="40"/>
    </location>
</feature>
<sequence length="40" mass="4259">MHLNVRTDDGFAGDCNVEDSTLGPDHPTSSNQIASTRIEG</sequence>
<dbReference type="EMBL" id="JAQNDN010000019">
    <property type="protein sequence ID" value="MDC0672341.1"/>
    <property type="molecule type" value="Genomic_DNA"/>
</dbReference>
<feature type="compositionally biased region" description="Polar residues" evidence="1">
    <location>
        <begin position="27"/>
        <end position="40"/>
    </location>
</feature>
<reference evidence="2 3" key="1">
    <citation type="submission" date="2022-11" db="EMBL/GenBank/DDBJ databases">
        <title>Minimal conservation of predation-associated metabolite biosynthetic gene clusters underscores biosynthetic potential of Myxococcota including descriptions for ten novel species: Archangium lansinium sp. nov., Myxococcus landrumus sp. nov., Nannocystis bai.</title>
        <authorList>
            <person name="Ahearne A."/>
            <person name="Stevens C."/>
            <person name="Dowd S."/>
        </authorList>
    </citation>
    <scope>NUCLEOTIDE SEQUENCE [LARGE SCALE GENOMIC DNA]</scope>
    <source>
        <strain evidence="2 3">NCELM</strain>
    </source>
</reference>